<evidence type="ECO:0000313" key="2">
    <source>
        <dbReference type="Proteomes" id="UP000034487"/>
    </source>
</evidence>
<organism evidence="1 2">
    <name type="scientific">Berkelbacteria bacterium GW2011_GWA2_46_7</name>
    <dbReference type="NCBI Taxonomy" id="1618335"/>
    <lineage>
        <taxon>Bacteria</taxon>
        <taxon>Candidatus Berkelbacteria</taxon>
    </lineage>
</organism>
<name>A0A0G1SMD9_9BACT</name>
<reference evidence="1 2" key="1">
    <citation type="journal article" date="2015" name="Nature">
        <title>rRNA introns, odd ribosomes, and small enigmatic genomes across a large radiation of phyla.</title>
        <authorList>
            <person name="Brown C.T."/>
            <person name="Hug L.A."/>
            <person name="Thomas B.C."/>
            <person name="Sharon I."/>
            <person name="Castelle C.J."/>
            <person name="Singh A."/>
            <person name="Wilkins M.J."/>
            <person name="Williams K.H."/>
            <person name="Banfield J.F."/>
        </authorList>
    </citation>
    <scope>NUCLEOTIDE SEQUENCE [LARGE SCALE GENOMIC DNA]</scope>
</reference>
<comment type="caution">
    <text evidence="1">The sequence shown here is derived from an EMBL/GenBank/DDBJ whole genome shotgun (WGS) entry which is preliminary data.</text>
</comment>
<dbReference type="Proteomes" id="UP000034487">
    <property type="component" value="Unassembled WGS sequence"/>
</dbReference>
<dbReference type="AlphaFoldDB" id="A0A0G1SMD9"/>
<protein>
    <submittedName>
        <fullName evidence="1">Uncharacterized protein</fullName>
    </submittedName>
</protein>
<dbReference type="EMBL" id="LCMV01000032">
    <property type="protein sequence ID" value="KKU43218.1"/>
    <property type="molecule type" value="Genomic_DNA"/>
</dbReference>
<sequence length="164" mass="18335">MGFTTAQKIAEKVYSVINNNSISQKVVKYDVIDSLNQTIISEDENDTQAKTTLLDKMAADTKGDYIIATGNLGPPSLTRDLILGEIALKHRCQNESEFRKVFAESVTCTQTLAYITSTNKELGDYLESECNYQNYAVLQKLVGTHHFAHPWELVAEKLKSILQS</sequence>
<proteinExistence type="predicted"/>
<gene>
    <name evidence="1" type="ORF">UX60_C0032G0008</name>
</gene>
<accession>A0A0G1SMD9</accession>
<evidence type="ECO:0000313" key="1">
    <source>
        <dbReference type="EMBL" id="KKU43218.1"/>
    </source>
</evidence>